<dbReference type="EMBL" id="CAFBMO010000016">
    <property type="protein sequence ID" value="CAB4903146.1"/>
    <property type="molecule type" value="Genomic_DNA"/>
</dbReference>
<name>A0A6J6HHZ7_9ZZZZ</name>
<dbReference type="InterPro" id="IPR011033">
    <property type="entry name" value="PRC_barrel-like_sf"/>
</dbReference>
<sequence length="175" mass="19394">MRVVVGRIGKPHGIRGQVTVEPRTDEPDLRFAPGAQFVIDGPLQLLTVEAVHWHSGRLLIKFEGIHDRSWAETLRNTLLEIDRDPSELPDDPDEFYDDQLEGCAVELIDGTRVGVVTEVIHLPSQDMLSVTRADTSEVLIPFIGQFVPTVDVVAKRIVINPPAGLLEDLDSVESE</sequence>
<dbReference type="SUPFAM" id="SSF50447">
    <property type="entry name" value="Translation proteins"/>
    <property type="match status" value="1"/>
</dbReference>
<evidence type="ECO:0000256" key="1">
    <source>
        <dbReference type="ARBA" id="ARBA00022490"/>
    </source>
</evidence>
<dbReference type="EMBL" id="CAEZWR010000119">
    <property type="protein sequence ID" value="CAB4669951.1"/>
    <property type="molecule type" value="Genomic_DNA"/>
</dbReference>
<keyword evidence="4" id="KW-0143">Chaperone</keyword>
<reference evidence="7" key="1">
    <citation type="submission" date="2020-05" db="EMBL/GenBank/DDBJ databases">
        <authorList>
            <person name="Chiriac C."/>
            <person name="Salcher M."/>
            <person name="Ghai R."/>
            <person name="Kavagutti S V."/>
        </authorList>
    </citation>
    <scope>NUCLEOTIDE SEQUENCE</scope>
</reference>
<dbReference type="HAMAP" id="MF_00014">
    <property type="entry name" value="Ribosome_mat_RimM"/>
    <property type="match status" value="1"/>
</dbReference>
<dbReference type="InterPro" id="IPR002676">
    <property type="entry name" value="RimM_N"/>
</dbReference>
<feature type="domain" description="RimM N-terminal" evidence="5">
    <location>
        <begin position="4"/>
        <end position="84"/>
    </location>
</feature>
<evidence type="ECO:0000259" key="5">
    <source>
        <dbReference type="Pfam" id="PF01782"/>
    </source>
</evidence>
<evidence type="ECO:0000256" key="3">
    <source>
        <dbReference type="ARBA" id="ARBA00022552"/>
    </source>
</evidence>
<protein>
    <submittedName>
        <fullName evidence="7">Unannotated protein</fullName>
    </submittedName>
</protein>
<dbReference type="SUPFAM" id="SSF50346">
    <property type="entry name" value="PRC-barrel domain"/>
    <property type="match status" value="1"/>
</dbReference>
<gene>
    <name evidence="7" type="ORF">UFOPK1908_00072</name>
    <name evidence="8" type="ORF">UFOPK2282_01022</name>
    <name evidence="9" type="ORF">UFOPK3576_00587</name>
</gene>
<accession>A0A6J6HHZ7</accession>
<dbReference type="InterPro" id="IPR036976">
    <property type="entry name" value="RimM_N_sf"/>
</dbReference>
<dbReference type="AlphaFoldDB" id="A0A6J6HHZ7"/>
<dbReference type="EMBL" id="CAEZVB010000001">
    <property type="protein sequence ID" value="CAB4611529.1"/>
    <property type="molecule type" value="Genomic_DNA"/>
</dbReference>
<dbReference type="GO" id="GO:0006364">
    <property type="term" value="P:rRNA processing"/>
    <property type="evidence" value="ECO:0007669"/>
    <property type="project" value="UniProtKB-KW"/>
</dbReference>
<keyword evidence="3" id="KW-0698">rRNA processing</keyword>
<evidence type="ECO:0000313" key="9">
    <source>
        <dbReference type="EMBL" id="CAB4903146.1"/>
    </source>
</evidence>
<dbReference type="Gene3D" id="2.30.30.240">
    <property type="entry name" value="PRC-barrel domain"/>
    <property type="match status" value="1"/>
</dbReference>
<evidence type="ECO:0000256" key="2">
    <source>
        <dbReference type="ARBA" id="ARBA00022517"/>
    </source>
</evidence>
<evidence type="ECO:0000259" key="6">
    <source>
        <dbReference type="Pfam" id="PF24986"/>
    </source>
</evidence>
<evidence type="ECO:0000313" key="7">
    <source>
        <dbReference type="EMBL" id="CAB4611529.1"/>
    </source>
</evidence>
<dbReference type="Gene3D" id="2.40.30.60">
    <property type="entry name" value="RimM"/>
    <property type="match status" value="1"/>
</dbReference>
<keyword evidence="1" id="KW-0963">Cytoplasm</keyword>
<dbReference type="PANTHER" id="PTHR33692:SF1">
    <property type="entry name" value="RIBOSOME MATURATION FACTOR RIMM"/>
    <property type="match status" value="1"/>
</dbReference>
<dbReference type="GO" id="GO:0043022">
    <property type="term" value="F:ribosome binding"/>
    <property type="evidence" value="ECO:0007669"/>
    <property type="project" value="InterPro"/>
</dbReference>
<organism evidence="7">
    <name type="scientific">freshwater metagenome</name>
    <dbReference type="NCBI Taxonomy" id="449393"/>
    <lineage>
        <taxon>unclassified sequences</taxon>
        <taxon>metagenomes</taxon>
        <taxon>ecological metagenomes</taxon>
    </lineage>
</organism>
<proteinExistence type="inferred from homology"/>
<dbReference type="InterPro" id="IPR009000">
    <property type="entry name" value="Transl_B-barrel_sf"/>
</dbReference>
<dbReference type="Pfam" id="PF01782">
    <property type="entry name" value="RimM"/>
    <property type="match status" value="1"/>
</dbReference>
<dbReference type="NCBIfam" id="TIGR02273">
    <property type="entry name" value="16S_RimM"/>
    <property type="match status" value="1"/>
</dbReference>
<dbReference type="PANTHER" id="PTHR33692">
    <property type="entry name" value="RIBOSOME MATURATION FACTOR RIMM"/>
    <property type="match status" value="1"/>
</dbReference>
<dbReference type="Pfam" id="PF24986">
    <property type="entry name" value="PRC_RimM"/>
    <property type="match status" value="1"/>
</dbReference>
<evidence type="ECO:0000256" key="4">
    <source>
        <dbReference type="ARBA" id="ARBA00023186"/>
    </source>
</evidence>
<keyword evidence="2" id="KW-0690">Ribosome biogenesis</keyword>
<dbReference type="InterPro" id="IPR056792">
    <property type="entry name" value="PRC_RimM"/>
</dbReference>
<dbReference type="InterPro" id="IPR011961">
    <property type="entry name" value="RimM"/>
</dbReference>
<evidence type="ECO:0000313" key="8">
    <source>
        <dbReference type="EMBL" id="CAB4669951.1"/>
    </source>
</evidence>
<dbReference type="GO" id="GO:0005840">
    <property type="term" value="C:ribosome"/>
    <property type="evidence" value="ECO:0007669"/>
    <property type="project" value="InterPro"/>
</dbReference>
<feature type="domain" description="Ribosome maturation factor RimM PRC barrel" evidence="6">
    <location>
        <begin position="98"/>
        <end position="165"/>
    </location>
</feature>